<dbReference type="InterPro" id="IPR000504">
    <property type="entry name" value="RRM_dom"/>
</dbReference>
<comment type="subcellular location">
    <subcellularLocation>
        <location evidence="2">Cytoplasm</location>
    </subcellularLocation>
    <subcellularLocation>
        <location evidence="1">Nucleus</location>
    </subcellularLocation>
</comment>
<evidence type="ECO:0000256" key="7">
    <source>
        <dbReference type="ARBA" id="ARBA00022499"/>
    </source>
</evidence>
<keyword evidence="9" id="KW-0832">Ubl conjugation</keyword>
<feature type="compositionally biased region" description="Basic and acidic residues" evidence="18">
    <location>
        <begin position="1"/>
        <end position="14"/>
    </location>
</feature>
<feature type="region of interest" description="Disordered" evidence="18">
    <location>
        <begin position="1"/>
        <end position="80"/>
    </location>
</feature>
<dbReference type="GO" id="GO:0005634">
    <property type="term" value="C:nucleus"/>
    <property type="evidence" value="ECO:0007669"/>
    <property type="project" value="UniProtKB-SubCell"/>
</dbReference>
<dbReference type="GO" id="GO:0051028">
    <property type="term" value="P:mRNA transport"/>
    <property type="evidence" value="ECO:0007669"/>
    <property type="project" value="UniProtKB-KW"/>
</dbReference>
<evidence type="ECO:0000256" key="4">
    <source>
        <dbReference type="ARBA" id="ARBA00022448"/>
    </source>
</evidence>
<dbReference type="InterPro" id="IPR012677">
    <property type="entry name" value="Nucleotide-bd_a/b_plait_sf"/>
</dbReference>
<evidence type="ECO:0000256" key="9">
    <source>
        <dbReference type="ARBA" id="ARBA00022843"/>
    </source>
</evidence>
<evidence type="ECO:0000256" key="8">
    <source>
        <dbReference type="ARBA" id="ARBA00022816"/>
    </source>
</evidence>
<feature type="compositionally biased region" description="Basic residues" evidence="18">
    <location>
        <begin position="215"/>
        <end position="226"/>
    </location>
</feature>
<proteinExistence type="inferred from homology"/>
<dbReference type="GO" id="GO:0016020">
    <property type="term" value="C:membrane"/>
    <property type="evidence" value="ECO:0007669"/>
    <property type="project" value="TreeGrafter"/>
</dbReference>
<dbReference type="OrthoDB" id="1683373at2759"/>
<keyword evidence="11" id="KW-0007">Acetylation</keyword>
<evidence type="ECO:0000256" key="18">
    <source>
        <dbReference type="SAM" id="MobiDB-lite"/>
    </source>
</evidence>
<dbReference type="PROSITE" id="PS50102">
    <property type="entry name" value="RRM"/>
    <property type="match status" value="1"/>
</dbReference>
<dbReference type="GO" id="GO:0007266">
    <property type="term" value="P:Rho protein signal transduction"/>
    <property type="evidence" value="ECO:0007669"/>
    <property type="project" value="InterPro"/>
</dbReference>
<keyword evidence="6" id="KW-0963">Cytoplasm</keyword>
<dbReference type="Proteomes" id="UP000018936">
    <property type="component" value="Unassembled WGS sequence"/>
</dbReference>
<dbReference type="InterPro" id="IPR014756">
    <property type="entry name" value="Ig_E-set"/>
</dbReference>
<evidence type="ECO:0000256" key="11">
    <source>
        <dbReference type="ARBA" id="ARBA00022990"/>
    </source>
</evidence>
<dbReference type="Pfam" id="PF02115">
    <property type="entry name" value="Rho_GDI"/>
    <property type="match status" value="1"/>
</dbReference>
<dbReference type="FunFam" id="3.30.70.330:FF:000273">
    <property type="entry name" value="THO complex subunit 4"/>
    <property type="match status" value="1"/>
</dbReference>
<evidence type="ECO:0000256" key="3">
    <source>
        <dbReference type="ARBA" id="ARBA00009758"/>
    </source>
</evidence>
<feature type="compositionally biased region" description="Polar residues" evidence="18">
    <location>
        <begin position="182"/>
        <end position="194"/>
    </location>
</feature>
<dbReference type="GO" id="GO:0005829">
    <property type="term" value="C:cytosol"/>
    <property type="evidence" value="ECO:0007669"/>
    <property type="project" value="TreeGrafter"/>
</dbReference>
<comment type="subunit">
    <text evidence="16">Monomer. Interacts with FER. Interacts with PLXNB3. Forms a heterodimer with RAC1. Interacts with RHOA, the affinity is increased by three orders of magnitude when RHOA is prenylated. Interacts with PSMD10; the interaction increases ARHGDIA association with RHOA, leading to ARHGDIA-mediated inactivation of RHOA and ROCK and prolonged AKT activation. Interacts with KANK2; the interaction is direct and may regulate the interaction of ARHGDIA with RHOA, RAC1 and CDC42. Interacts with RHOC. Interacts with CDC42. Interacts with NGFR (via death domain); NGFR binding decreases the affinity for RHOA.</text>
</comment>
<dbReference type="PANTHER" id="PTHR10980:SF9">
    <property type="entry name" value="RHO GDP-DISSOCIATION INHIBITOR 1"/>
    <property type="match status" value="1"/>
</dbReference>
<feature type="compositionally biased region" description="Gly residues" evidence="18">
    <location>
        <begin position="204"/>
        <end position="214"/>
    </location>
</feature>
<evidence type="ECO:0000256" key="12">
    <source>
        <dbReference type="ARBA" id="ARBA00023242"/>
    </source>
</evidence>
<evidence type="ECO:0000256" key="6">
    <source>
        <dbReference type="ARBA" id="ARBA00022490"/>
    </source>
</evidence>
<dbReference type="PRINTS" id="PR00492">
    <property type="entry name" value="RHOGDI"/>
</dbReference>
<evidence type="ECO:0000259" key="19">
    <source>
        <dbReference type="PROSITE" id="PS50102"/>
    </source>
</evidence>
<dbReference type="SMART" id="SM01218">
    <property type="entry name" value="FoP_duplication"/>
    <property type="match status" value="1"/>
</dbReference>
<evidence type="ECO:0000256" key="2">
    <source>
        <dbReference type="ARBA" id="ARBA00004496"/>
    </source>
</evidence>
<gene>
    <name evidence="20" type="primary">THOC4</name>
    <name evidence="20" type="ORF">L345_03848</name>
</gene>
<evidence type="ECO:0000256" key="5">
    <source>
        <dbReference type="ARBA" id="ARBA00022468"/>
    </source>
</evidence>
<dbReference type="GO" id="GO:0005094">
    <property type="term" value="F:Rho GDP-dissociation inhibitor activity"/>
    <property type="evidence" value="ECO:0007669"/>
    <property type="project" value="InterPro"/>
</dbReference>
<keyword evidence="4" id="KW-0813">Transport</keyword>
<dbReference type="FunFam" id="2.70.50.30:FF:000004">
    <property type="entry name" value="Rho GDP-dissociation inhibitor 1"/>
    <property type="match status" value="1"/>
</dbReference>
<keyword evidence="10 17" id="KW-0694">RNA-binding</keyword>
<evidence type="ECO:0000256" key="14">
    <source>
        <dbReference type="ARBA" id="ARBA00040620"/>
    </source>
</evidence>
<keyword evidence="21" id="KW-1185">Reference proteome</keyword>
<keyword evidence="5" id="KW-0343">GTPase activation</keyword>
<evidence type="ECO:0000256" key="17">
    <source>
        <dbReference type="PROSITE-ProRule" id="PRU00176"/>
    </source>
</evidence>
<comment type="caution">
    <text evidence="20">The sequence shown here is derived from an EMBL/GenBank/DDBJ whole genome shotgun (WGS) entry which is preliminary data.</text>
</comment>
<evidence type="ECO:0000256" key="15">
    <source>
        <dbReference type="ARBA" id="ARBA00041559"/>
    </source>
</evidence>
<reference evidence="20 21" key="1">
    <citation type="journal article" date="2013" name="Proc. Natl. Acad. Sci. U.S.A.">
        <title>The king cobra genome reveals dynamic gene evolution and adaptation in the snake venom system.</title>
        <authorList>
            <person name="Vonk F.J."/>
            <person name="Casewell N.R."/>
            <person name="Henkel C.V."/>
            <person name="Heimberg A.M."/>
            <person name="Jansen H.J."/>
            <person name="McCleary R.J."/>
            <person name="Kerkkamp H.M."/>
            <person name="Vos R.A."/>
            <person name="Guerreiro I."/>
            <person name="Calvete J.J."/>
            <person name="Wuster W."/>
            <person name="Woods A.E."/>
            <person name="Logan J.M."/>
            <person name="Harrison R.A."/>
            <person name="Castoe T.A."/>
            <person name="de Koning A.P."/>
            <person name="Pollock D.D."/>
            <person name="Yandell M."/>
            <person name="Calderon D."/>
            <person name="Renjifo C."/>
            <person name="Currier R.B."/>
            <person name="Salgado D."/>
            <person name="Pla D."/>
            <person name="Sanz L."/>
            <person name="Hyder A.S."/>
            <person name="Ribeiro J.M."/>
            <person name="Arntzen J.W."/>
            <person name="van den Thillart G.E."/>
            <person name="Boetzer M."/>
            <person name="Pirovano W."/>
            <person name="Dirks R.P."/>
            <person name="Spaink H.P."/>
            <person name="Duboule D."/>
            <person name="McGlinn E."/>
            <person name="Kini R.M."/>
            <person name="Richardson M.K."/>
        </authorList>
    </citation>
    <scope>NUCLEOTIDE SEQUENCE</scope>
    <source>
        <tissue evidence="20">Blood</tissue>
    </source>
</reference>
<evidence type="ECO:0000256" key="10">
    <source>
        <dbReference type="ARBA" id="ARBA00022884"/>
    </source>
</evidence>
<keyword evidence="7" id="KW-1017">Isopeptide bond</keyword>
<evidence type="ECO:0000256" key="16">
    <source>
        <dbReference type="ARBA" id="ARBA00046570"/>
    </source>
</evidence>
<sequence length="459" mass="50113">MGDKMDMSLDDIIKLNRSQRGGGGRAGGGRGRGRGATGRGGGGAGRGGAGRAGGGGPVRNRAALSRGGGRNRPAPYSRPKQLPEKWQHDMFESSFGPGAGVETGGKLLVSNLDFGVSDADIQELFAEFGTLKKAAVHYDRSGRSLGTADVHFERKADALKAMKQYNCVPLDGRPMNIQLVTSQIDTQRRPIQSLSRGGMTRNRGGSGGFGGGNRRGSRGNRGRGRGAGRSSKQQLSAEELDAQLDAYNARDIVAEMAEQEPTHEQLAQIAVENEEDEHSVNYKPPAQKSIQEIQELDKDDESLRKYKEALLGNVAITADPSSPNVVVTKLTLVCASAPGPLELNLRGDLESFKKQAFVLKEGVEYRIKISFQVKREIVSGLKYIQHTFRKGVKIDKTDYMVGSYGPRAEEYEFLTPLEEAPKGMLARGTYNIRSKFTDDDKTDHLSWEWNLTIKKEWKD</sequence>
<evidence type="ECO:0000313" key="21">
    <source>
        <dbReference type="Proteomes" id="UP000018936"/>
    </source>
</evidence>
<dbReference type="InterPro" id="IPR025715">
    <property type="entry name" value="FoP_C"/>
</dbReference>
<dbReference type="InterPro" id="IPR000406">
    <property type="entry name" value="Rho_GDI"/>
</dbReference>
<dbReference type="PANTHER" id="PTHR10980">
    <property type="entry name" value="RHO GDP-DISSOCIATION INHIBITOR"/>
    <property type="match status" value="1"/>
</dbReference>
<dbReference type="Pfam" id="PF00076">
    <property type="entry name" value="RRM_1"/>
    <property type="match status" value="1"/>
</dbReference>
<feature type="region of interest" description="Disordered" evidence="18">
    <location>
        <begin position="182"/>
        <end position="237"/>
    </location>
</feature>
<dbReference type="InterPro" id="IPR035979">
    <property type="entry name" value="RBD_domain_sf"/>
</dbReference>
<feature type="compositionally biased region" description="Gly residues" evidence="18">
    <location>
        <begin position="20"/>
        <end position="57"/>
    </location>
</feature>
<dbReference type="InterPro" id="IPR024792">
    <property type="entry name" value="RhoGDI_dom_sf"/>
</dbReference>
<dbReference type="EMBL" id="AZIM01000565">
    <property type="protein sequence ID" value="ETE70353.1"/>
    <property type="molecule type" value="Genomic_DNA"/>
</dbReference>
<evidence type="ECO:0000313" key="20">
    <source>
        <dbReference type="EMBL" id="ETE70353.1"/>
    </source>
</evidence>
<dbReference type="SMART" id="SM00360">
    <property type="entry name" value="RRM"/>
    <property type="match status" value="1"/>
</dbReference>
<keyword evidence="8" id="KW-0509">mRNA transport</keyword>
<dbReference type="GO" id="GO:0005096">
    <property type="term" value="F:GTPase activator activity"/>
    <property type="evidence" value="ECO:0007669"/>
    <property type="project" value="UniProtKB-KW"/>
</dbReference>
<dbReference type="SUPFAM" id="SSF81296">
    <property type="entry name" value="E set domains"/>
    <property type="match status" value="1"/>
</dbReference>
<keyword evidence="12" id="KW-0539">Nucleus</keyword>
<dbReference type="AlphaFoldDB" id="V8P8L3"/>
<evidence type="ECO:0000256" key="1">
    <source>
        <dbReference type="ARBA" id="ARBA00004123"/>
    </source>
</evidence>
<dbReference type="Pfam" id="PF13865">
    <property type="entry name" value="FoP_duplication"/>
    <property type="match status" value="1"/>
</dbReference>
<comment type="similarity">
    <text evidence="3">Belongs to the Rho GDI family.</text>
</comment>
<dbReference type="CDD" id="cd12680">
    <property type="entry name" value="RRM_THOC4"/>
    <property type="match status" value="1"/>
</dbReference>
<organism evidence="20 21">
    <name type="scientific">Ophiophagus hannah</name>
    <name type="common">King cobra</name>
    <name type="synonym">Naja hannah</name>
    <dbReference type="NCBI Taxonomy" id="8665"/>
    <lineage>
        <taxon>Eukaryota</taxon>
        <taxon>Metazoa</taxon>
        <taxon>Chordata</taxon>
        <taxon>Craniata</taxon>
        <taxon>Vertebrata</taxon>
        <taxon>Euteleostomi</taxon>
        <taxon>Lepidosauria</taxon>
        <taxon>Squamata</taxon>
        <taxon>Bifurcata</taxon>
        <taxon>Unidentata</taxon>
        <taxon>Episquamata</taxon>
        <taxon>Toxicofera</taxon>
        <taxon>Serpentes</taxon>
        <taxon>Colubroidea</taxon>
        <taxon>Elapidae</taxon>
        <taxon>Elapinae</taxon>
        <taxon>Ophiophagus</taxon>
    </lineage>
</organism>
<feature type="domain" description="RRM" evidence="19">
    <location>
        <begin position="105"/>
        <end position="182"/>
    </location>
</feature>
<dbReference type="GO" id="GO:0003723">
    <property type="term" value="F:RNA binding"/>
    <property type="evidence" value="ECO:0007669"/>
    <property type="project" value="UniProtKB-UniRule"/>
</dbReference>
<dbReference type="Gene3D" id="2.70.50.30">
    <property type="entry name" value="Coagulation Factor XIII, subunit A, domain 1"/>
    <property type="match status" value="1"/>
</dbReference>
<dbReference type="Gene3D" id="3.30.70.330">
    <property type="match status" value="1"/>
</dbReference>
<name>V8P8L3_OPHHA</name>
<comment type="function">
    <text evidence="13">Controls Rho proteins homeostasis. Regulates the GDP/GTP exchange reaction of the Rho proteins by inhibiting the dissociation of GDP from them, and the subsequent binding of GTP to them. Retains Rho proteins such as CDC42, RAC1 and RHOA in an inactive cytosolic pool, regulating their stability and protecting them from degradation. Actively involved in the recycling and distribution of activated Rho GTPases in the cell, mediates extraction from membranes of both inactive and activated molecules due its exceptionally high affinity for prenylated forms. Through the modulation of Rho proteins, may play a role in cell motility regulation. In glioma cells, inhibits cell migration and invasion by mediating the signals of SEMA5A and PLXNB3 that lead to inactivation of RAC1.</text>
</comment>
<protein>
    <recommendedName>
        <fullName evidence="14">Rho GDP-dissociation inhibitor 1</fullName>
    </recommendedName>
    <alternativeName>
        <fullName evidence="15">Rho-GDI alpha</fullName>
    </alternativeName>
</protein>
<evidence type="ECO:0000256" key="13">
    <source>
        <dbReference type="ARBA" id="ARBA00037489"/>
    </source>
</evidence>
<dbReference type="SUPFAM" id="SSF54928">
    <property type="entry name" value="RNA-binding domain, RBD"/>
    <property type="match status" value="1"/>
</dbReference>
<accession>V8P8L3</accession>